<feature type="compositionally biased region" description="Polar residues" evidence="1">
    <location>
        <begin position="125"/>
        <end position="164"/>
    </location>
</feature>
<keyword evidence="3" id="KW-1185">Reference proteome</keyword>
<evidence type="ECO:0000313" key="3">
    <source>
        <dbReference type="Proteomes" id="UP001172159"/>
    </source>
</evidence>
<evidence type="ECO:0000313" key="2">
    <source>
        <dbReference type="EMBL" id="KAK0744738.1"/>
    </source>
</evidence>
<feature type="region of interest" description="Disordered" evidence="1">
    <location>
        <begin position="192"/>
        <end position="241"/>
    </location>
</feature>
<evidence type="ECO:0000256" key="1">
    <source>
        <dbReference type="SAM" id="MobiDB-lite"/>
    </source>
</evidence>
<dbReference type="AlphaFoldDB" id="A0AA40ESK7"/>
<comment type="caution">
    <text evidence="2">The sequence shown here is derived from an EMBL/GenBank/DDBJ whole genome shotgun (WGS) entry which is preliminary data.</text>
</comment>
<protein>
    <submittedName>
        <fullName evidence="2">Uncharacterized protein</fullName>
    </submittedName>
</protein>
<organism evidence="2 3">
    <name type="scientific">Apiosordaria backusii</name>
    <dbReference type="NCBI Taxonomy" id="314023"/>
    <lineage>
        <taxon>Eukaryota</taxon>
        <taxon>Fungi</taxon>
        <taxon>Dikarya</taxon>
        <taxon>Ascomycota</taxon>
        <taxon>Pezizomycotina</taxon>
        <taxon>Sordariomycetes</taxon>
        <taxon>Sordariomycetidae</taxon>
        <taxon>Sordariales</taxon>
        <taxon>Lasiosphaeriaceae</taxon>
        <taxon>Apiosordaria</taxon>
    </lineage>
</organism>
<reference evidence="2" key="1">
    <citation type="submission" date="2023-06" db="EMBL/GenBank/DDBJ databases">
        <title>Genome-scale phylogeny and comparative genomics of the fungal order Sordariales.</title>
        <authorList>
            <consortium name="Lawrence Berkeley National Laboratory"/>
            <person name="Hensen N."/>
            <person name="Bonometti L."/>
            <person name="Westerberg I."/>
            <person name="Brannstrom I.O."/>
            <person name="Guillou S."/>
            <person name="Cros-Aarteil S."/>
            <person name="Calhoun S."/>
            <person name="Haridas S."/>
            <person name="Kuo A."/>
            <person name="Mondo S."/>
            <person name="Pangilinan J."/>
            <person name="Riley R."/>
            <person name="Labutti K."/>
            <person name="Andreopoulos B."/>
            <person name="Lipzen A."/>
            <person name="Chen C."/>
            <person name="Yanf M."/>
            <person name="Daum C."/>
            <person name="Ng V."/>
            <person name="Clum A."/>
            <person name="Steindorff A."/>
            <person name="Ohm R."/>
            <person name="Martin F."/>
            <person name="Silar P."/>
            <person name="Natvig D."/>
            <person name="Lalanne C."/>
            <person name="Gautier V."/>
            <person name="Ament-Velasquez S.L."/>
            <person name="Kruys A."/>
            <person name="Hutchinson M.I."/>
            <person name="Powell A.J."/>
            <person name="Barry K."/>
            <person name="Miller A.N."/>
            <person name="Grigoriev I.V."/>
            <person name="Debuchy R."/>
            <person name="Gladieux P."/>
            <person name="Thoren M.H."/>
            <person name="Johannesson H."/>
        </authorList>
    </citation>
    <scope>NUCLEOTIDE SEQUENCE</scope>
    <source>
        <strain evidence="2">CBS 540.89</strain>
    </source>
</reference>
<proteinExistence type="predicted"/>
<name>A0AA40ESK7_9PEZI</name>
<sequence>MATPGDLEILPRNSARVRLNSRGLVEVERVLQTNRYSDSPWLAAAGPPGEEVYLAQVTAVNIEELAATLRCQRDGQGQMYNVIIRAITSTPSQAPENPPKVDEHYDGSDTPLINLSRRRKKGKAGSSSQLDGQQGRSNSVQSSQPYSQVTPQSSTQGPEPNSPSLFFHWSHAENQKALKQRRVARIAGLVLQTQKQRDSAVSAITPAESESDSGSSDSGSSDNSWQTPESTSKNDPLTLNKARRDLKSLLEKRGELRRKISAAKAVEDGGDHAKTAGLLEKHLRWIKASIRARRASIQQLEGV</sequence>
<feature type="region of interest" description="Disordered" evidence="1">
    <location>
        <begin position="90"/>
        <end position="166"/>
    </location>
</feature>
<dbReference type="EMBL" id="JAUKTV010000002">
    <property type="protein sequence ID" value="KAK0744738.1"/>
    <property type="molecule type" value="Genomic_DNA"/>
</dbReference>
<dbReference type="Proteomes" id="UP001172159">
    <property type="component" value="Unassembled WGS sequence"/>
</dbReference>
<accession>A0AA40ESK7</accession>
<feature type="compositionally biased region" description="Polar residues" evidence="1">
    <location>
        <begin position="223"/>
        <end position="237"/>
    </location>
</feature>
<gene>
    <name evidence="2" type="ORF">B0T21DRAFT_92482</name>
</gene>
<feature type="compositionally biased region" description="Low complexity" evidence="1">
    <location>
        <begin position="212"/>
        <end position="222"/>
    </location>
</feature>